<keyword evidence="2 7" id="KW-0698">rRNA processing</keyword>
<dbReference type="Gene3D" id="1.10.8.100">
    <property type="entry name" value="Ribosomal RNA adenine dimethylase-like, domain 2"/>
    <property type="match status" value="1"/>
</dbReference>
<comment type="similarity">
    <text evidence="7">Belongs to the class I-like SAM-binding methyltransferase superfamily. rRNA adenine N(6)-methyltransferase family. RsmA subfamily.</text>
</comment>
<feature type="binding site" evidence="7 8">
    <location>
        <position position="48"/>
    </location>
    <ligand>
        <name>S-adenosyl-L-methionine</name>
        <dbReference type="ChEBI" id="CHEBI:59789"/>
    </ligand>
</feature>
<feature type="binding site" evidence="7 8">
    <location>
        <position position="73"/>
    </location>
    <ligand>
        <name>S-adenosyl-L-methionine</name>
        <dbReference type="ChEBI" id="CHEBI:59789"/>
    </ligand>
</feature>
<dbReference type="InterPro" id="IPR011530">
    <property type="entry name" value="rRNA_adenine_dimethylase"/>
</dbReference>
<feature type="compositionally biased region" description="Pro residues" evidence="9">
    <location>
        <begin position="30"/>
        <end position="39"/>
    </location>
</feature>
<dbReference type="GO" id="GO:0003723">
    <property type="term" value="F:RNA binding"/>
    <property type="evidence" value="ECO:0007669"/>
    <property type="project" value="UniProtKB-UniRule"/>
</dbReference>
<dbReference type="InterPro" id="IPR001737">
    <property type="entry name" value="KsgA/Erm"/>
</dbReference>
<feature type="domain" description="Ribosomal RNA adenine methylase transferase N-terminal" evidence="10">
    <location>
        <begin position="54"/>
        <end position="223"/>
    </location>
</feature>
<evidence type="ECO:0000256" key="7">
    <source>
        <dbReference type="HAMAP-Rule" id="MF_00607"/>
    </source>
</evidence>
<sequence length="297" mass="32273">MAWTRRPSGPSRAATPATSSASRSRSSPRPLEPPSPRSPFPKKRLGQHFLKDPNTARIVAEGVTAGDVVLEIGPGRGALTSILAERAGTVHAVELDRDVLPLLKEALGGRENVRVYEADALAFDYASLAPRPNKMAANLPYNVASPLVLRLLEEAPYLRVLRFMVQLEVARRMAARPRTKDYGAYAVLVQTLAEARVAHKVSPQVFDPPPNVWSAVVAMERRSTGVAKPGEYAGVKELVVSAFRSRRKRLVNNLPEAARGGAPKALASIGHGPDARAEELAPEDFVALYRELSWAIR</sequence>
<organism evidence="11 12">
    <name type="scientific">Rubrobacter marinus</name>
    <dbReference type="NCBI Taxonomy" id="2653852"/>
    <lineage>
        <taxon>Bacteria</taxon>
        <taxon>Bacillati</taxon>
        <taxon>Actinomycetota</taxon>
        <taxon>Rubrobacteria</taxon>
        <taxon>Rubrobacterales</taxon>
        <taxon>Rubrobacteraceae</taxon>
        <taxon>Rubrobacter</taxon>
    </lineage>
</organism>
<dbReference type="SMART" id="SM00650">
    <property type="entry name" value="rADc"/>
    <property type="match status" value="1"/>
</dbReference>
<reference evidence="11 12" key="1">
    <citation type="submission" date="2019-10" db="EMBL/GenBank/DDBJ databases">
        <title>Rubrobacter sp nov SCSIO 52915 isolated from a deep-sea sediment in the South China Sea.</title>
        <authorList>
            <person name="Chen R.W."/>
        </authorList>
    </citation>
    <scope>NUCLEOTIDE SEQUENCE [LARGE SCALE GENOMIC DNA]</scope>
    <source>
        <strain evidence="11 12">SCSIO 52915</strain>
    </source>
</reference>
<evidence type="ECO:0000256" key="4">
    <source>
        <dbReference type="ARBA" id="ARBA00022679"/>
    </source>
</evidence>
<dbReference type="AlphaFoldDB" id="A0A6G8PZ00"/>
<accession>A0A6G8PZ00</accession>
<comment type="subcellular location">
    <subcellularLocation>
        <location evidence="7">Cytoplasm</location>
    </subcellularLocation>
</comment>
<dbReference type="KEGG" id="rmar:GBA65_13790"/>
<comment type="function">
    <text evidence="7">Specifically dimethylates two adjacent adenosines (A1518 and A1519) in the loop of a conserved hairpin near the 3'-end of 16S rRNA in the 30S particle. May play a critical role in biogenesis of 30S subunits.</text>
</comment>
<dbReference type="InterPro" id="IPR020596">
    <property type="entry name" value="rRNA_Ade_Mease_Trfase_CS"/>
</dbReference>
<evidence type="ECO:0000256" key="8">
    <source>
        <dbReference type="PROSITE-ProRule" id="PRU01026"/>
    </source>
</evidence>
<dbReference type="HAMAP" id="MF_00607">
    <property type="entry name" value="16SrRNA_methyltr_A"/>
    <property type="match status" value="1"/>
</dbReference>
<dbReference type="PROSITE" id="PS51689">
    <property type="entry name" value="SAM_RNA_A_N6_MT"/>
    <property type="match status" value="1"/>
</dbReference>
<dbReference type="EC" id="2.1.1.182" evidence="7"/>
<name>A0A6G8PZ00_9ACTN</name>
<dbReference type="InterPro" id="IPR023165">
    <property type="entry name" value="rRNA_Ade_diMease-like_C"/>
</dbReference>
<dbReference type="NCBIfam" id="TIGR00755">
    <property type="entry name" value="ksgA"/>
    <property type="match status" value="1"/>
</dbReference>
<feature type="binding site" evidence="7 8">
    <location>
        <position position="119"/>
    </location>
    <ligand>
        <name>S-adenosyl-L-methionine</name>
        <dbReference type="ChEBI" id="CHEBI:59789"/>
    </ligand>
</feature>
<comment type="catalytic activity">
    <reaction evidence="7">
        <text>adenosine(1518)/adenosine(1519) in 16S rRNA + 4 S-adenosyl-L-methionine = N(6)-dimethyladenosine(1518)/N(6)-dimethyladenosine(1519) in 16S rRNA + 4 S-adenosyl-L-homocysteine + 4 H(+)</text>
        <dbReference type="Rhea" id="RHEA:19609"/>
        <dbReference type="Rhea" id="RHEA-COMP:10232"/>
        <dbReference type="Rhea" id="RHEA-COMP:10233"/>
        <dbReference type="ChEBI" id="CHEBI:15378"/>
        <dbReference type="ChEBI" id="CHEBI:57856"/>
        <dbReference type="ChEBI" id="CHEBI:59789"/>
        <dbReference type="ChEBI" id="CHEBI:74411"/>
        <dbReference type="ChEBI" id="CHEBI:74493"/>
        <dbReference type="EC" id="2.1.1.182"/>
    </reaction>
</comment>
<keyword evidence="12" id="KW-1185">Reference proteome</keyword>
<evidence type="ECO:0000313" key="12">
    <source>
        <dbReference type="Proteomes" id="UP000502706"/>
    </source>
</evidence>
<evidence type="ECO:0000256" key="6">
    <source>
        <dbReference type="ARBA" id="ARBA00022884"/>
    </source>
</evidence>
<feature type="compositionally biased region" description="Low complexity" evidence="9">
    <location>
        <begin position="1"/>
        <end position="29"/>
    </location>
</feature>
<dbReference type="InterPro" id="IPR029063">
    <property type="entry name" value="SAM-dependent_MTases_sf"/>
</dbReference>
<dbReference type="PROSITE" id="PS01131">
    <property type="entry name" value="RRNA_A_DIMETH"/>
    <property type="match status" value="1"/>
</dbReference>
<evidence type="ECO:0000256" key="2">
    <source>
        <dbReference type="ARBA" id="ARBA00022552"/>
    </source>
</evidence>
<keyword evidence="1 7" id="KW-0963">Cytoplasm</keyword>
<evidence type="ECO:0000259" key="10">
    <source>
        <dbReference type="SMART" id="SM00650"/>
    </source>
</evidence>
<evidence type="ECO:0000256" key="5">
    <source>
        <dbReference type="ARBA" id="ARBA00022691"/>
    </source>
</evidence>
<dbReference type="Pfam" id="PF00398">
    <property type="entry name" value="RrnaAD"/>
    <property type="match status" value="1"/>
</dbReference>
<keyword evidence="5 7" id="KW-0949">S-adenosyl-L-methionine</keyword>
<dbReference type="Gene3D" id="3.40.50.150">
    <property type="entry name" value="Vaccinia Virus protein VP39"/>
    <property type="match status" value="1"/>
</dbReference>
<dbReference type="GO" id="GO:0052908">
    <property type="term" value="F:16S rRNA (adenine(1518)-N(6)/adenine(1519)-N(6))-dimethyltransferase activity"/>
    <property type="evidence" value="ECO:0007669"/>
    <property type="project" value="UniProtKB-EC"/>
</dbReference>
<feature type="region of interest" description="Disordered" evidence="9">
    <location>
        <begin position="1"/>
        <end position="47"/>
    </location>
</feature>
<dbReference type="SUPFAM" id="SSF53335">
    <property type="entry name" value="S-adenosyl-L-methionine-dependent methyltransferases"/>
    <property type="match status" value="1"/>
</dbReference>
<keyword evidence="4 7" id="KW-0808">Transferase</keyword>
<keyword evidence="3 7" id="KW-0489">Methyltransferase</keyword>
<feature type="binding site" evidence="7 8">
    <location>
        <position position="50"/>
    </location>
    <ligand>
        <name>S-adenosyl-L-methionine</name>
        <dbReference type="ChEBI" id="CHEBI:59789"/>
    </ligand>
</feature>
<dbReference type="PANTHER" id="PTHR11727">
    <property type="entry name" value="DIMETHYLADENOSINE TRANSFERASE"/>
    <property type="match status" value="1"/>
</dbReference>
<dbReference type="Proteomes" id="UP000502706">
    <property type="component" value="Chromosome"/>
</dbReference>
<dbReference type="PANTHER" id="PTHR11727:SF7">
    <property type="entry name" value="DIMETHYLADENOSINE TRANSFERASE-RELATED"/>
    <property type="match status" value="1"/>
</dbReference>
<evidence type="ECO:0000256" key="1">
    <source>
        <dbReference type="ARBA" id="ARBA00022490"/>
    </source>
</evidence>
<dbReference type="CDD" id="cd02440">
    <property type="entry name" value="AdoMet_MTases"/>
    <property type="match status" value="1"/>
</dbReference>
<dbReference type="GO" id="GO:0005829">
    <property type="term" value="C:cytosol"/>
    <property type="evidence" value="ECO:0007669"/>
    <property type="project" value="TreeGrafter"/>
</dbReference>
<feature type="binding site" evidence="7 8">
    <location>
        <position position="94"/>
    </location>
    <ligand>
        <name>S-adenosyl-L-methionine</name>
        <dbReference type="ChEBI" id="CHEBI:59789"/>
    </ligand>
</feature>
<evidence type="ECO:0000256" key="3">
    <source>
        <dbReference type="ARBA" id="ARBA00022603"/>
    </source>
</evidence>
<keyword evidence="6 7" id="KW-0694">RNA-binding</keyword>
<dbReference type="InterPro" id="IPR020598">
    <property type="entry name" value="rRNA_Ade_methylase_Trfase_N"/>
</dbReference>
<dbReference type="EMBL" id="CP045121">
    <property type="protein sequence ID" value="QIN79405.1"/>
    <property type="molecule type" value="Genomic_DNA"/>
</dbReference>
<evidence type="ECO:0000256" key="9">
    <source>
        <dbReference type="SAM" id="MobiDB-lite"/>
    </source>
</evidence>
<protein>
    <recommendedName>
        <fullName evidence="7">Ribosomal RNA small subunit methyltransferase A</fullName>
        <ecNumber evidence="7">2.1.1.182</ecNumber>
    </recommendedName>
    <alternativeName>
        <fullName evidence="7">16S rRNA (adenine(1518)-N(6)/adenine(1519)-N(6))-dimethyltransferase</fullName>
    </alternativeName>
    <alternativeName>
        <fullName evidence="7">16S rRNA dimethyladenosine transferase</fullName>
    </alternativeName>
    <alternativeName>
        <fullName evidence="7">16S rRNA dimethylase</fullName>
    </alternativeName>
    <alternativeName>
        <fullName evidence="7">S-adenosylmethionine-6-N', N'-adenosyl(rRNA) dimethyltransferase</fullName>
    </alternativeName>
</protein>
<gene>
    <name evidence="7 11" type="primary">rsmA</name>
    <name evidence="7" type="synonym">ksgA</name>
    <name evidence="11" type="ORF">GBA65_13790</name>
</gene>
<feature type="binding site" evidence="7 8">
    <location>
        <position position="138"/>
    </location>
    <ligand>
        <name>S-adenosyl-L-methionine</name>
        <dbReference type="ChEBI" id="CHEBI:59789"/>
    </ligand>
</feature>
<proteinExistence type="inferred from homology"/>
<evidence type="ECO:0000313" key="11">
    <source>
        <dbReference type="EMBL" id="QIN79405.1"/>
    </source>
</evidence>